<dbReference type="KEGG" id="abe:ARB_00633"/>
<keyword evidence="3" id="KW-1185">Reference proteome</keyword>
<dbReference type="RefSeq" id="XP_003013088.1">
    <property type="nucleotide sequence ID" value="XM_003013042.1"/>
</dbReference>
<comment type="caution">
    <text evidence="2">The sequence shown here is derived from an EMBL/GenBank/DDBJ whole genome shotgun (WGS) entry which is preliminary data.</text>
</comment>
<dbReference type="AlphaFoldDB" id="D4AWR7"/>
<accession>D4AWR7</accession>
<dbReference type="Proteomes" id="UP000008866">
    <property type="component" value="Unassembled WGS sequence"/>
</dbReference>
<feature type="compositionally biased region" description="Acidic residues" evidence="1">
    <location>
        <begin position="14"/>
        <end position="32"/>
    </location>
</feature>
<proteinExistence type="predicted"/>
<organism evidence="2 3">
    <name type="scientific">Arthroderma benhamiae (strain ATCC MYA-4681 / CBS 112371)</name>
    <name type="common">Trichophyton mentagrophytes</name>
    <dbReference type="NCBI Taxonomy" id="663331"/>
    <lineage>
        <taxon>Eukaryota</taxon>
        <taxon>Fungi</taxon>
        <taxon>Dikarya</taxon>
        <taxon>Ascomycota</taxon>
        <taxon>Pezizomycotina</taxon>
        <taxon>Eurotiomycetes</taxon>
        <taxon>Eurotiomycetidae</taxon>
        <taxon>Onygenales</taxon>
        <taxon>Arthrodermataceae</taxon>
        <taxon>Trichophyton</taxon>
    </lineage>
</organism>
<dbReference type="EMBL" id="ABSU01000015">
    <property type="protein sequence ID" value="EFE32448.1"/>
    <property type="molecule type" value="Genomic_DNA"/>
</dbReference>
<dbReference type="GeneID" id="9523168"/>
<protein>
    <submittedName>
        <fullName evidence="2">Uncharacterized protein</fullName>
    </submittedName>
</protein>
<evidence type="ECO:0000313" key="3">
    <source>
        <dbReference type="Proteomes" id="UP000008866"/>
    </source>
</evidence>
<sequence length="140" mass="15862">MTTYQNIHINIQHEEDDEGENDDTDDEQDEGLSLEQADSMAQNYTHAVAKQKISDMSRCKRAGRAKNNLMVWSKHNPLFFGTKGLTMSMNNGKVMYHGNNVVGPSSDLKDVKENPRFSIMFSSLRLKHGGQKEKEADISR</sequence>
<reference evidence="3" key="1">
    <citation type="journal article" date="2011" name="Genome Biol.">
        <title>Comparative and functional genomics provide insights into the pathogenicity of dermatophytic fungi.</title>
        <authorList>
            <person name="Burmester A."/>
            <person name="Shelest E."/>
            <person name="Gloeckner G."/>
            <person name="Heddergott C."/>
            <person name="Schindler S."/>
            <person name="Staib P."/>
            <person name="Heidel A."/>
            <person name="Felder M."/>
            <person name="Petzold A."/>
            <person name="Szafranski K."/>
            <person name="Feuermann M."/>
            <person name="Pedruzzi I."/>
            <person name="Priebe S."/>
            <person name="Groth M."/>
            <person name="Winkler R."/>
            <person name="Li W."/>
            <person name="Kniemeyer O."/>
            <person name="Schroeckh V."/>
            <person name="Hertweck C."/>
            <person name="Hube B."/>
            <person name="White T.C."/>
            <person name="Platzer M."/>
            <person name="Guthke R."/>
            <person name="Heitman J."/>
            <person name="Woestemeyer J."/>
            <person name="Zipfel P.F."/>
            <person name="Monod M."/>
            <person name="Brakhage A.A."/>
        </authorList>
    </citation>
    <scope>NUCLEOTIDE SEQUENCE [LARGE SCALE GENOMIC DNA]</scope>
    <source>
        <strain evidence="3">ATCC MYA-4681 / CBS 112371</strain>
    </source>
</reference>
<evidence type="ECO:0000313" key="2">
    <source>
        <dbReference type="EMBL" id="EFE32448.1"/>
    </source>
</evidence>
<name>D4AWR7_ARTBC</name>
<evidence type="ECO:0000256" key="1">
    <source>
        <dbReference type="SAM" id="MobiDB-lite"/>
    </source>
</evidence>
<feature type="region of interest" description="Disordered" evidence="1">
    <location>
        <begin position="1"/>
        <end position="36"/>
    </location>
</feature>
<gene>
    <name evidence="2" type="ORF">ARB_00633</name>
</gene>
<dbReference type="HOGENOM" id="CLU_1834674_0_0_1"/>